<sequence>MNRKARRNYFSSNLKNATNPKAFWNILRKVSLGKDEGRDIQNLVVDGNEPHDQEAIAESLNQYFTTIVLSILDGRTIDRNSQTKETHVFNVPHLREQDVYNALYTIDASKRYWF</sequence>
<proteinExistence type="predicted"/>
<comment type="caution">
    <text evidence="1">The sequence shown here is derived from an EMBL/GenBank/DDBJ whole genome shotgun (WGS) entry which is preliminary data.</text>
</comment>
<dbReference type="Proteomes" id="UP001159427">
    <property type="component" value="Unassembled WGS sequence"/>
</dbReference>
<accession>A0ABN8LS79</accession>
<gene>
    <name evidence="1" type="ORF">PEVE_00042936</name>
</gene>
<protein>
    <submittedName>
        <fullName evidence="1">Uncharacterized protein</fullName>
    </submittedName>
</protein>
<reference evidence="1 2" key="1">
    <citation type="submission" date="2022-05" db="EMBL/GenBank/DDBJ databases">
        <authorList>
            <consortium name="Genoscope - CEA"/>
            <person name="William W."/>
        </authorList>
    </citation>
    <scope>NUCLEOTIDE SEQUENCE [LARGE SCALE GENOMIC DNA]</scope>
</reference>
<evidence type="ECO:0000313" key="1">
    <source>
        <dbReference type="EMBL" id="CAH3018410.1"/>
    </source>
</evidence>
<dbReference type="EMBL" id="CALNXI010000086">
    <property type="protein sequence ID" value="CAH3018410.1"/>
    <property type="molecule type" value="Genomic_DNA"/>
</dbReference>
<keyword evidence="2" id="KW-1185">Reference proteome</keyword>
<evidence type="ECO:0000313" key="2">
    <source>
        <dbReference type="Proteomes" id="UP001159427"/>
    </source>
</evidence>
<organism evidence="1 2">
    <name type="scientific">Porites evermanni</name>
    <dbReference type="NCBI Taxonomy" id="104178"/>
    <lineage>
        <taxon>Eukaryota</taxon>
        <taxon>Metazoa</taxon>
        <taxon>Cnidaria</taxon>
        <taxon>Anthozoa</taxon>
        <taxon>Hexacorallia</taxon>
        <taxon>Scleractinia</taxon>
        <taxon>Fungiina</taxon>
        <taxon>Poritidae</taxon>
        <taxon>Porites</taxon>
    </lineage>
</organism>
<name>A0ABN8LS79_9CNID</name>